<keyword evidence="3" id="KW-0378">Hydrolase</keyword>
<dbReference type="OrthoDB" id="5579088at2759"/>
<dbReference type="AlphaFoldDB" id="A0A9P6ZVD6"/>
<evidence type="ECO:0000256" key="6">
    <source>
        <dbReference type="ARBA" id="ARBA00023098"/>
    </source>
</evidence>
<feature type="transmembrane region" description="Helical" evidence="8">
    <location>
        <begin position="61"/>
        <end position="79"/>
    </location>
</feature>
<protein>
    <submittedName>
        <fullName evidence="9">Fat storage-inducing transmembrane protein</fullName>
    </submittedName>
</protein>
<dbReference type="GO" id="GO:0034389">
    <property type="term" value="P:lipid droplet organization"/>
    <property type="evidence" value="ECO:0007669"/>
    <property type="project" value="TreeGrafter"/>
</dbReference>
<name>A0A9P6ZVD6_9AGAM</name>
<dbReference type="GO" id="GO:0019915">
    <property type="term" value="P:lipid storage"/>
    <property type="evidence" value="ECO:0007669"/>
    <property type="project" value="InterPro"/>
</dbReference>
<dbReference type="Proteomes" id="UP000714275">
    <property type="component" value="Unassembled WGS sequence"/>
</dbReference>
<dbReference type="InterPro" id="IPR019388">
    <property type="entry name" value="FIT"/>
</dbReference>
<accession>A0A9P6ZVD6</accession>
<keyword evidence="2 8" id="KW-0812">Transmembrane</keyword>
<gene>
    <name evidence="9" type="ORF">EV702DRAFT_262563</name>
</gene>
<comment type="caution">
    <text evidence="9">The sequence shown here is derived from an EMBL/GenBank/DDBJ whole genome shotgun (WGS) entry which is preliminary data.</text>
</comment>
<evidence type="ECO:0000256" key="2">
    <source>
        <dbReference type="ARBA" id="ARBA00022692"/>
    </source>
</evidence>
<keyword evidence="10" id="KW-1185">Reference proteome</keyword>
<dbReference type="Pfam" id="PF10261">
    <property type="entry name" value="FIT"/>
    <property type="match status" value="2"/>
</dbReference>
<evidence type="ECO:0000256" key="1">
    <source>
        <dbReference type="ARBA" id="ARBA00004477"/>
    </source>
</evidence>
<evidence type="ECO:0000256" key="3">
    <source>
        <dbReference type="ARBA" id="ARBA00022801"/>
    </source>
</evidence>
<feature type="transmembrane region" description="Helical" evidence="8">
    <location>
        <begin position="91"/>
        <end position="109"/>
    </location>
</feature>
<feature type="transmembrane region" description="Helical" evidence="8">
    <location>
        <begin position="221"/>
        <end position="246"/>
    </location>
</feature>
<evidence type="ECO:0000256" key="5">
    <source>
        <dbReference type="ARBA" id="ARBA00022989"/>
    </source>
</evidence>
<keyword evidence="5 8" id="KW-1133">Transmembrane helix</keyword>
<proteinExistence type="predicted"/>
<dbReference type="PANTHER" id="PTHR23129:SF0">
    <property type="entry name" value="ACYL-COENZYME A DIPHOSPHATASE FITM2"/>
    <property type="match status" value="1"/>
</dbReference>
<keyword evidence="6" id="KW-0443">Lipid metabolism</keyword>
<evidence type="ECO:0000256" key="7">
    <source>
        <dbReference type="ARBA" id="ARBA00023136"/>
    </source>
</evidence>
<sequence>MSIDVRYAAFGGITAILLFGTVYSVAYDTYLDTSNPVLAHLPHHLHATHYFANKSSVLNSYFIKRAWGWTSAAFLTLWLTSPPHKRTVHRVVKWGVETAVWLAFTMWFFGPALLKRLTVASGGECTATLQSGAVFTVPYEYCLTRTAISRETHPSLFVGSFAGSSADSSLWVPDDRLPVLPNLKKGHDVSGHIFLLTMSALFLVDQIRVSLRARTWSLAHACAVAFNIVLVAIWIFAIFTTSVYFHSPFEKFTGYLLGVAGYMVTLLY</sequence>
<comment type="subcellular location">
    <subcellularLocation>
        <location evidence="1">Endoplasmic reticulum membrane</location>
        <topology evidence="1">Multi-pass membrane protein</topology>
    </subcellularLocation>
</comment>
<organism evidence="9 10">
    <name type="scientific">Suillus placidus</name>
    <dbReference type="NCBI Taxonomy" id="48579"/>
    <lineage>
        <taxon>Eukaryota</taxon>
        <taxon>Fungi</taxon>
        <taxon>Dikarya</taxon>
        <taxon>Basidiomycota</taxon>
        <taxon>Agaricomycotina</taxon>
        <taxon>Agaricomycetes</taxon>
        <taxon>Agaricomycetidae</taxon>
        <taxon>Boletales</taxon>
        <taxon>Suillineae</taxon>
        <taxon>Suillaceae</taxon>
        <taxon>Suillus</taxon>
    </lineage>
</organism>
<keyword evidence="4" id="KW-0256">Endoplasmic reticulum</keyword>
<keyword evidence="7 8" id="KW-0472">Membrane</keyword>
<evidence type="ECO:0000313" key="9">
    <source>
        <dbReference type="EMBL" id="KAG1777473.1"/>
    </source>
</evidence>
<feature type="transmembrane region" description="Helical" evidence="8">
    <location>
        <begin position="189"/>
        <end position="209"/>
    </location>
</feature>
<dbReference type="GO" id="GO:0005789">
    <property type="term" value="C:endoplasmic reticulum membrane"/>
    <property type="evidence" value="ECO:0007669"/>
    <property type="project" value="UniProtKB-SubCell"/>
</dbReference>
<dbReference type="GO" id="GO:0008654">
    <property type="term" value="P:phospholipid biosynthetic process"/>
    <property type="evidence" value="ECO:0007669"/>
    <property type="project" value="TreeGrafter"/>
</dbReference>
<evidence type="ECO:0000313" key="10">
    <source>
        <dbReference type="Proteomes" id="UP000714275"/>
    </source>
</evidence>
<dbReference type="EMBL" id="JABBWD010000020">
    <property type="protein sequence ID" value="KAG1777473.1"/>
    <property type="molecule type" value="Genomic_DNA"/>
</dbReference>
<feature type="transmembrane region" description="Helical" evidence="8">
    <location>
        <begin position="7"/>
        <end position="26"/>
    </location>
</feature>
<dbReference type="PANTHER" id="PTHR23129">
    <property type="entry name" value="ACYL-COENZYME A DIPHOSPHATASE FITM2"/>
    <property type="match status" value="1"/>
</dbReference>
<evidence type="ECO:0000256" key="4">
    <source>
        <dbReference type="ARBA" id="ARBA00022824"/>
    </source>
</evidence>
<evidence type="ECO:0000256" key="8">
    <source>
        <dbReference type="SAM" id="Phobius"/>
    </source>
</evidence>
<dbReference type="GO" id="GO:0010945">
    <property type="term" value="F:coenzyme A diphosphatase activity"/>
    <property type="evidence" value="ECO:0007669"/>
    <property type="project" value="InterPro"/>
</dbReference>
<reference evidence="9" key="1">
    <citation type="journal article" date="2020" name="New Phytol.">
        <title>Comparative genomics reveals dynamic genome evolution in host specialist ectomycorrhizal fungi.</title>
        <authorList>
            <person name="Lofgren L.A."/>
            <person name="Nguyen N.H."/>
            <person name="Vilgalys R."/>
            <person name="Ruytinx J."/>
            <person name="Liao H.L."/>
            <person name="Branco S."/>
            <person name="Kuo A."/>
            <person name="LaButti K."/>
            <person name="Lipzen A."/>
            <person name="Andreopoulos W."/>
            <person name="Pangilinan J."/>
            <person name="Riley R."/>
            <person name="Hundley H."/>
            <person name="Na H."/>
            <person name="Barry K."/>
            <person name="Grigoriev I.V."/>
            <person name="Stajich J.E."/>
            <person name="Kennedy P.G."/>
        </authorList>
    </citation>
    <scope>NUCLEOTIDE SEQUENCE</scope>
    <source>
        <strain evidence="9">DOB743</strain>
    </source>
</reference>